<feature type="region of interest" description="Disordered" evidence="2">
    <location>
        <begin position="334"/>
        <end position="379"/>
    </location>
</feature>
<reference evidence="3 4" key="1">
    <citation type="journal article" date="2018" name="MBio">
        <title>Comparative Genomics Reveals the Core Gene Toolbox for the Fungus-Insect Symbiosis.</title>
        <authorList>
            <person name="Wang Y."/>
            <person name="Stata M."/>
            <person name="Wang W."/>
            <person name="Stajich J.E."/>
            <person name="White M.M."/>
            <person name="Moncalvo J.M."/>
        </authorList>
    </citation>
    <scope>NUCLEOTIDE SEQUENCE [LARGE SCALE GENOMIC DNA]</scope>
    <source>
        <strain evidence="3 4">AUS-77-4</strain>
    </source>
</reference>
<protein>
    <submittedName>
        <fullName evidence="3">Uncharacterized protein</fullName>
    </submittedName>
</protein>
<gene>
    <name evidence="3" type="ORF">BB559_003244</name>
</gene>
<sequence>MSSKDSFSVSSSDLKSMDVSTKVILEDYLLNHTESQTNNIEDDSSGFGEYLLNNLESPINNKNDKPKFEENPTEILNPTFDSTENIDSDHKEVIEWVDKFIQSHKNEFIQEGTSNSGFSSKSNSQTQLLLPKNPIETLIPKNIESPSNILSASAIEKDLEFKHDKSLYEKLYQHLQSFDLQPDEIREILHLNDSGKIDARLVMQYHLFLERKFLESTKNRIMHEIEKLEQEKEIYRESLGYSPSVSDSEDEMEYTSLHREFENPEDVNHNSSSDLDTRMNHNNIEETANTNINTGVLDLDYNHTDFLKLLDEYSKQSIYLNTNSYEKSIDIGEKSNQKRVYSSDEYSEYSNDEFGNTDYMNGNGCSDEGENDDDEDDPDVALQNLKALIKEYESNSGNKE</sequence>
<evidence type="ECO:0000256" key="2">
    <source>
        <dbReference type="SAM" id="MobiDB-lite"/>
    </source>
</evidence>
<feature type="compositionally biased region" description="Acidic residues" evidence="2">
    <location>
        <begin position="367"/>
        <end position="379"/>
    </location>
</feature>
<evidence type="ECO:0000256" key="1">
    <source>
        <dbReference type="SAM" id="Coils"/>
    </source>
</evidence>
<organism evidence="3 4">
    <name type="scientific">Furculomyces boomerangus</name>
    <dbReference type="NCBI Taxonomy" id="61424"/>
    <lineage>
        <taxon>Eukaryota</taxon>
        <taxon>Fungi</taxon>
        <taxon>Fungi incertae sedis</taxon>
        <taxon>Zoopagomycota</taxon>
        <taxon>Kickxellomycotina</taxon>
        <taxon>Harpellomycetes</taxon>
        <taxon>Harpellales</taxon>
        <taxon>Harpellaceae</taxon>
        <taxon>Furculomyces</taxon>
    </lineage>
</organism>
<dbReference type="Proteomes" id="UP000245699">
    <property type="component" value="Unassembled WGS sequence"/>
</dbReference>
<name>A0A2T9YME4_9FUNG</name>
<keyword evidence="1" id="KW-0175">Coiled coil</keyword>
<evidence type="ECO:0000313" key="4">
    <source>
        <dbReference type="Proteomes" id="UP000245699"/>
    </source>
</evidence>
<keyword evidence="4" id="KW-1185">Reference proteome</keyword>
<accession>A0A2T9YME4</accession>
<evidence type="ECO:0000313" key="3">
    <source>
        <dbReference type="EMBL" id="PVU93492.1"/>
    </source>
</evidence>
<feature type="coiled-coil region" evidence="1">
    <location>
        <begin position="211"/>
        <end position="238"/>
    </location>
</feature>
<proteinExistence type="predicted"/>
<dbReference type="AlphaFoldDB" id="A0A2T9YME4"/>
<comment type="caution">
    <text evidence="3">The sequence shown here is derived from an EMBL/GenBank/DDBJ whole genome shotgun (WGS) entry which is preliminary data.</text>
</comment>
<dbReference type="EMBL" id="MBFT01000321">
    <property type="protein sequence ID" value="PVU93492.1"/>
    <property type="molecule type" value="Genomic_DNA"/>
</dbReference>